<dbReference type="AlphaFoldDB" id="R7YJ45"/>
<reference evidence="3" key="1">
    <citation type="submission" date="2012-06" db="EMBL/GenBank/DDBJ databases">
        <title>The genome sequence of Coniosporium apollinis CBS 100218.</title>
        <authorList>
            <consortium name="The Broad Institute Genome Sequencing Platform"/>
            <person name="Cuomo C."/>
            <person name="Gorbushina A."/>
            <person name="Noack S."/>
            <person name="Walker B."/>
            <person name="Young S.K."/>
            <person name="Zeng Q."/>
            <person name="Gargeya S."/>
            <person name="Fitzgerald M."/>
            <person name="Haas B."/>
            <person name="Abouelleil A."/>
            <person name="Alvarado L."/>
            <person name="Arachchi H.M."/>
            <person name="Berlin A.M."/>
            <person name="Chapman S.B."/>
            <person name="Goldberg J."/>
            <person name="Griggs A."/>
            <person name="Gujja S."/>
            <person name="Hansen M."/>
            <person name="Howarth C."/>
            <person name="Imamovic A."/>
            <person name="Larimer J."/>
            <person name="McCowan C."/>
            <person name="Montmayeur A."/>
            <person name="Murphy C."/>
            <person name="Neiman D."/>
            <person name="Pearson M."/>
            <person name="Priest M."/>
            <person name="Roberts A."/>
            <person name="Saif S."/>
            <person name="Shea T."/>
            <person name="Sisk P."/>
            <person name="Sykes S."/>
            <person name="Wortman J."/>
            <person name="Nusbaum C."/>
            <person name="Birren B."/>
        </authorList>
    </citation>
    <scope>NUCLEOTIDE SEQUENCE [LARGE SCALE GENOMIC DNA]</scope>
    <source>
        <strain evidence="3">CBS 100218</strain>
    </source>
</reference>
<keyword evidence="1" id="KW-0812">Transmembrane</keyword>
<dbReference type="OrthoDB" id="3648235at2759"/>
<dbReference type="HOGENOM" id="CLU_127761_0_0_1"/>
<sequence>MSIAVIGGAAVSMYIFSIPVIESGREFSSAVMLRQFHYLITLGAKYLQNGSRIQGISLSTLVYLLYRHPDPDMASRWKWFAAALFVGAQVAWYEVVYVFPTNDRLVEMEGELRKTDEPDADRKARPEVMRLLEKWRRRHIGRIIIPFAAVTLAFCGLLRS</sequence>
<evidence type="ECO:0000256" key="1">
    <source>
        <dbReference type="SAM" id="Phobius"/>
    </source>
</evidence>
<proteinExistence type="predicted"/>
<organism evidence="2 3">
    <name type="scientific">Coniosporium apollinis (strain CBS 100218)</name>
    <name type="common">Rock-inhabiting black yeast</name>
    <dbReference type="NCBI Taxonomy" id="1168221"/>
    <lineage>
        <taxon>Eukaryota</taxon>
        <taxon>Fungi</taxon>
        <taxon>Dikarya</taxon>
        <taxon>Ascomycota</taxon>
        <taxon>Pezizomycotina</taxon>
        <taxon>Dothideomycetes</taxon>
        <taxon>Dothideomycetes incertae sedis</taxon>
        <taxon>Coniosporium</taxon>
    </lineage>
</organism>
<keyword evidence="1" id="KW-1133">Transmembrane helix</keyword>
<dbReference type="InterPro" id="IPR013901">
    <property type="entry name" value="Anthrone_oxy"/>
</dbReference>
<dbReference type="eggNOG" id="ENOG502SW17">
    <property type="taxonomic scope" value="Eukaryota"/>
</dbReference>
<dbReference type="Proteomes" id="UP000016924">
    <property type="component" value="Unassembled WGS sequence"/>
</dbReference>
<feature type="transmembrane region" description="Helical" evidence="1">
    <location>
        <begin position="79"/>
        <end position="99"/>
    </location>
</feature>
<accession>R7YJ45</accession>
<evidence type="ECO:0000313" key="2">
    <source>
        <dbReference type="EMBL" id="EON61829.1"/>
    </source>
</evidence>
<keyword evidence="3" id="KW-1185">Reference proteome</keyword>
<dbReference type="Pfam" id="PF08592">
    <property type="entry name" value="Anthrone_oxy"/>
    <property type="match status" value="1"/>
</dbReference>
<keyword evidence="1" id="KW-0472">Membrane</keyword>
<dbReference type="EMBL" id="JH767557">
    <property type="protein sequence ID" value="EON61829.1"/>
    <property type="molecule type" value="Genomic_DNA"/>
</dbReference>
<dbReference type="GeneID" id="19898358"/>
<feature type="transmembrane region" description="Helical" evidence="1">
    <location>
        <begin position="139"/>
        <end position="159"/>
    </location>
</feature>
<dbReference type="RefSeq" id="XP_007777146.1">
    <property type="nucleotide sequence ID" value="XM_007778956.1"/>
</dbReference>
<gene>
    <name evidence="2" type="ORF">W97_01047</name>
</gene>
<name>R7YJ45_CONA1</name>
<evidence type="ECO:0008006" key="4">
    <source>
        <dbReference type="Google" id="ProtNLM"/>
    </source>
</evidence>
<protein>
    <recommendedName>
        <fullName evidence="4">DUF1772 domain-containing protein</fullName>
    </recommendedName>
</protein>
<dbReference type="OMA" id="TGSRIWA"/>
<evidence type="ECO:0000313" key="3">
    <source>
        <dbReference type="Proteomes" id="UP000016924"/>
    </source>
</evidence>